<evidence type="ECO:0000313" key="8">
    <source>
        <dbReference type="EMBL" id="CAH0730999.1"/>
    </source>
</evidence>
<gene>
    <name evidence="8" type="ORF">BINO364_LOCUS15916</name>
</gene>
<dbReference type="SMART" id="SM00355">
    <property type="entry name" value="ZnF_C2H2"/>
    <property type="match status" value="11"/>
</dbReference>
<evidence type="ECO:0000256" key="2">
    <source>
        <dbReference type="ARBA" id="ARBA00022737"/>
    </source>
</evidence>
<dbReference type="Proteomes" id="UP000838878">
    <property type="component" value="Chromosome 9"/>
</dbReference>
<dbReference type="PANTHER" id="PTHR24379:SF121">
    <property type="entry name" value="C2H2-TYPE DOMAIN-CONTAINING PROTEIN"/>
    <property type="match status" value="1"/>
</dbReference>
<dbReference type="OrthoDB" id="7852576at2759"/>
<dbReference type="InterPro" id="IPR013087">
    <property type="entry name" value="Znf_C2H2_type"/>
</dbReference>
<evidence type="ECO:0000256" key="1">
    <source>
        <dbReference type="ARBA" id="ARBA00022723"/>
    </source>
</evidence>
<dbReference type="PROSITE" id="PS50157">
    <property type="entry name" value="ZINC_FINGER_C2H2_2"/>
    <property type="match status" value="6"/>
</dbReference>
<proteinExistence type="predicted"/>
<keyword evidence="4" id="KW-0862">Zinc</keyword>
<evidence type="ECO:0000256" key="5">
    <source>
        <dbReference type="PROSITE-ProRule" id="PRU00042"/>
    </source>
</evidence>
<dbReference type="InterPro" id="IPR036236">
    <property type="entry name" value="Znf_C2H2_sf"/>
</dbReference>
<sequence length="769" mass="89856">MYEKFYIKGELKIFRTGKKILKDEAVPTIEHQFIPIPGYELLACDVYKSEKPNLHCNDSEDEQQCQEQENNIEQQKIVVEVSKSSIDVNVKTEQDLKEPLLSQHALNDFKSHQDTKESTQLVSFRDNIHKLSMLPPFWLYIDKPNGLEFMRMDPTTGQIKNHLRLNEDTSITVIFRNNEELPLNDKINSFSNVSNYLKSVEKWPLCVGTQIDNNRFSKICKGVIVGDDTYKRNQLYPRCKSCRILRKRLQSSNSSSNSLRRTTARKQRASNLVKECKRLKRMKHTRLSSDYNECITNEDTADNIEAIENASDNEQLEYIESDCDTEFILPDIESEVDKLDEEIEEDEIETTKEIQDPDDLVNEIIIDDNENYTKIKMTKMEMLESLEQRKCVESFLEAEFKCEWCVEVYKDEVEQRVHISEAHVKKPNHIKCDICTTYVRERWFPEHRRDHYLKFHCHLCDFVAYNLLVILRHLKIGHAVRNLPGEMKKLRKRSYLKSPGLRPWEADVAPDARSTLGYKCAHCDEVFPTRNKRSLHMQRSHKDGHKSSVCGKTFAGSYSSKNHEHIHKGTMPKQICPICGKSIRRDTMKCHMKVHSQREAAVCAPCGKTFVSDFGYQRHLRFSKRHGGDDFRIRCPICLKGFRANMDRRDHVNYAHRGITIHKCSICDKVMSSERLLKRHLRYAHLGEKKDVYKRTYLCPVCGHVCRDSTALREHESLHTGIKTFTCELCDKKFRTCSTLHRHKRAIHRVVPKQKLLKHIEMDSGGTEE</sequence>
<dbReference type="GO" id="GO:0008270">
    <property type="term" value="F:zinc ion binding"/>
    <property type="evidence" value="ECO:0007669"/>
    <property type="project" value="UniProtKB-KW"/>
</dbReference>
<dbReference type="Pfam" id="PF00096">
    <property type="entry name" value="zf-C2H2"/>
    <property type="match status" value="2"/>
</dbReference>
<dbReference type="GO" id="GO:0005634">
    <property type="term" value="C:nucleus"/>
    <property type="evidence" value="ECO:0007669"/>
    <property type="project" value="TreeGrafter"/>
</dbReference>
<feature type="domain" description="C2H2-type" evidence="7">
    <location>
        <begin position="518"/>
        <end position="546"/>
    </location>
</feature>
<feature type="domain" description="C2H2-type" evidence="7">
    <location>
        <begin position="601"/>
        <end position="631"/>
    </location>
</feature>
<feature type="domain" description="C2H2-type" evidence="7">
    <location>
        <begin position="545"/>
        <end position="572"/>
    </location>
</feature>
<keyword evidence="6" id="KW-0175">Coiled coil</keyword>
<dbReference type="Gene3D" id="3.30.160.60">
    <property type="entry name" value="Classic Zinc Finger"/>
    <property type="match status" value="4"/>
</dbReference>
<name>A0A8J9V6C1_9NEOP</name>
<keyword evidence="9" id="KW-1185">Reference proteome</keyword>
<feature type="domain" description="C2H2-type" evidence="7">
    <location>
        <begin position="725"/>
        <end position="748"/>
    </location>
</feature>
<dbReference type="EMBL" id="OV170229">
    <property type="protein sequence ID" value="CAH0730999.1"/>
    <property type="molecule type" value="Genomic_DNA"/>
</dbReference>
<feature type="non-terminal residue" evidence="8">
    <location>
        <position position="769"/>
    </location>
</feature>
<feature type="coiled-coil region" evidence="6">
    <location>
        <begin position="297"/>
        <end position="349"/>
    </location>
</feature>
<evidence type="ECO:0000256" key="6">
    <source>
        <dbReference type="SAM" id="Coils"/>
    </source>
</evidence>
<reference evidence="8" key="1">
    <citation type="submission" date="2021-12" db="EMBL/GenBank/DDBJ databases">
        <authorList>
            <person name="Martin H S."/>
        </authorList>
    </citation>
    <scope>NUCLEOTIDE SEQUENCE</scope>
</reference>
<evidence type="ECO:0000259" key="7">
    <source>
        <dbReference type="PROSITE" id="PS50157"/>
    </source>
</evidence>
<dbReference type="PROSITE" id="PS00028">
    <property type="entry name" value="ZINC_FINGER_C2H2_1"/>
    <property type="match status" value="6"/>
</dbReference>
<dbReference type="AlphaFoldDB" id="A0A8J9V6C1"/>
<evidence type="ECO:0000256" key="4">
    <source>
        <dbReference type="ARBA" id="ARBA00022833"/>
    </source>
</evidence>
<dbReference type="GO" id="GO:0000981">
    <property type="term" value="F:DNA-binding transcription factor activity, RNA polymerase II-specific"/>
    <property type="evidence" value="ECO:0007669"/>
    <property type="project" value="TreeGrafter"/>
</dbReference>
<dbReference type="PANTHER" id="PTHR24379">
    <property type="entry name" value="KRAB AND ZINC FINGER DOMAIN-CONTAINING"/>
    <property type="match status" value="1"/>
</dbReference>
<keyword evidence="1" id="KW-0479">Metal-binding</keyword>
<organism evidence="8 9">
    <name type="scientific">Brenthis ino</name>
    <name type="common">lesser marbled fritillary</name>
    <dbReference type="NCBI Taxonomy" id="405034"/>
    <lineage>
        <taxon>Eukaryota</taxon>
        <taxon>Metazoa</taxon>
        <taxon>Ecdysozoa</taxon>
        <taxon>Arthropoda</taxon>
        <taxon>Hexapoda</taxon>
        <taxon>Insecta</taxon>
        <taxon>Pterygota</taxon>
        <taxon>Neoptera</taxon>
        <taxon>Endopterygota</taxon>
        <taxon>Lepidoptera</taxon>
        <taxon>Glossata</taxon>
        <taxon>Ditrysia</taxon>
        <taxon>Papilionoidea</taxon>
        <taxon>Nymphalidae</taxon>
        <taxon>Heliconiinae</taxon>
        <taxon>Argynnini</taxon>
        <taxon>Brenthis</taxon>
    </lineage>
</organism>
<feature type="domain" description="C2H2-type" evidence="7">
    <location>
        <begin position="662"/>
        <end position="690"/>
    </location>
</feature>
<evidence type="ECO:0000256" key="3">
    <source>
        <dbReference type="ARBA" id="ARBA00022771"/>
    </source>
</evidence>
<evidence type="ECO:0000313" key="9">
    <source>
        <dbReference type="Proteomes" id="UP000838878"/>
    </source>
</evidence>
<dbReference type="GO" id="GO:0000977">
    <property type="term" value="F:RNA polymerase II transcription regulatory region sequence-specific DNA binding"/>
    <property type="evidence" value="ECO:0007669"/>
    <property type="project" value="TreeGrafter"/>
</dbReference>
<feature type="domain" description="C2H2-type" evidence="7">
    <location>
        <begin position="697"/>
        <end position="724"/>
    </location>
</feature>
<accession>A0A8J9V6C1</accession>
<keyword evidence="2" id="KW-0677">Repeat</keyword>
<protein>
    <recommendedName>
        <fullName evidence="7">C2H2-type domain-containing protein</fullName>
    </recommendedName>
</protein>
<dbReference type="SUPFAM" id="SSF57667">
    <property type="entry name" value="beta-beta-alpha zinc fingers"/>
    <property type="match status" value="3"/>
</dbReference>
<keyword evidence="3 5" id="KW-0863">Zinc-finger</keyword>